<evidence type="ECO:0000313" key="6">
    <source>
        <dbReference type="Proteomes" id="UP001597419"/>
    </source>
</evidence>
<protein>
    <submittedName>
        <fullName evidence="5">Nucleoside hydrolase</fullName>
    </submittedName>
</protein>
<dbReference type="EMBL" id="JBHUKU010000002">
    <property type="protein sequence ID" value="MFD2457693.1"/>
    <property type="molecule type" value="Genomic_DNA"/>
</dbReference>
<name>A0ABW5G891_9PSEU</name>
<reference evidence="6" key="1">
    <citation type="journal article" date="2019" name="Int. J. Syst. Evol. Microbiol.">
        <title>The Global Catalogue of Microorganisms (GCM) 10K type strain sequencing project: providing services to taxonomists for standard genome sequencing and annotation.</title>
        <authorList>
            <consortium name="The Broad Institute Genomics Platform"/>
            <consortium name="The Broad Institute Genome Sequencing Center for Infectious Disease"/>
            <person name="Wu L."/>
            <person name="Ma J."/>
        </authorList>
    </citation>
    <scope>NUCLEOTIDE SEQUENCE [LARGE SCALE GENOMIC DNA]</scope>
    <source>
        <strain evidence="6">CGMCC 4.7643</strain>
    </source>
</reference>
<dbReference type="Pfam" id="PF01156">
    <property type="entry name" value="IU_nuc_hydro"/>
    <property type="match status" value="1"/>
</dbReference>
<dbReference type="Proteomes" id="UP001597419">
    <property type="component" value="Unassembled WGS sequence"/>
</dbReference>
<dbReference type="InterPro" id="IPR001910">
    <property type="entry name" value="Inosine/uridine_hydrolase_dom"/>
</dbReference>
<evidence type="ECO:0000256" key="3">
    <source>
        <dbReference type="SAM" id="SignalP"/>
    </source>
</evidence>
<evidence type="ECO:0000256" key="2">
    <source>
        <dbReference type="ARBA" id="ARBA00023295"/>
    </source>
</evidence>
<dbReference type="InterPro" id="IPR023186">
    <property type="entry name" value="IUNH"/>
</dbReference>
<dbReference type="RefSeq" id="WP_345389238.1">
    <property type="nucleotide sequence ID" value="NZ_BAABHG010000003.1"/>
</dbReference>
<feature type="signal peptide" evidence="3">
    <location>
        <begin position="1"/>
        <end position="29"/>
    </location>
</feature>
<keyword evidence="3" id="KW-0732">Signal</keyword>
<organism evidence="5 6">
    <name type="scientific">Amycolatopsis samaneae</name>
    <dbReference type="NCBI Taxonomy" id="664691"/>
    <lineage>
        <taxon>Bacteria</taxon>
        <taxon>Bacillati</taxon>
        <taxon>Actinomycetota</taxon>
        <taxon>Actinomycetes</taxon>
        <taxon>Pseudonocardiales</taxon>
        <taxon>Pseudonocardiaceae</taxon>
        <taxon>Amycolatopsis</taxon>
    </lineage>
</organism>
<gene>
    <name evidence="5" type="ORF">ACFSYJ_03740</name>
</gene>
<evidence type="ECO:0000313" key="5">
    <source>
        <dbReference type="EMBL" id="MFD2457693.1"/>
    </source>
</evidence>
<dbReference type="InterPro" id="IPR036452">
    <property type="entry name" value="Ribo_hydro-like"/>
</dbReference>
<evidence type="ECO:0000256" key="1">
    <source>
        <dbReference type="ARBA" id="ARBA00022801"/>
    </source>
</evidence>
<evidence type="ECO:0000259" key="4">
    <source>
        <dbReference type="Pfam" id="PF01156"/>
    </source>
</evidence>
<keyword evidence="2" id="KW-0326">Glycosidase</keyword>
<keyword evidence="6" id="KW-1185">Reference proteome</keyword>
<dbReference type="GO" id="GO:0016787">
    <property type="term" value="F:hydrolase activity"/>
    <property type="evidence" value="ECO:0007669"/>
    <property type="project" value="UniProtKB-KW"/>
</dbReference>
<feature type="domain" description="Inosine/uridine-preferring nucleoside hydrolase" evidence="4">
    <location>
        <begin position="39"/>
        <end position="325"/>
    </location>
</feature>
<dbReference type="PANTHER" id="PTHR12304">
    <property type="entry name" value="INOSINE-URIDINE PREFERRING NUCLEOSIDE HYDROLASE"/>
    <property type="match status" value="1"/>
</dbReference>
<comment type="caution">
    <text evidence="5">The sequence shown here is derived from an EMBL/GenBank/DDBJ whole genome shotgun (WGS) entry which is preliminary data.</text>
</comment>
<proteinExistence type="predicted"/>
<sequence>MIFPRLTRVALAAALVCAASTAVPAVASAESDARRAVPVVFDHDMDFDDAATLAYLCQAKKQGRIDLRAVTVTNNGSGTPGRALTHVRTELERCGLPGIPVADGSPAGVNPQPQEGRAWTERVLTGALGDGDRPDRPSAIPAWLLLAESVLTAPRPVVVIATGPLTNVAKALAVPGVASRISRLSVMGGAFAVPGNIYGPGAARFDGSQEVNMWLDPASAARVFGRLPGRVDIAPLDATNDVPVTQSFVDKLGTGRTPEARLVHAILTQPDAAAGIAAGSAYWWDTLAASVVFDRVSPVRQRVDRVAVRQDGAAAGRTVTVPDGTPQRVGHHAELAQYERGYFAMLTGG</sequence>
<keyword evidence="1 5" id="KW-0378">Hydrolase</keyword>
<feature type="chain" id="PRO_5045143896" evidence="3">
    <location>
        <begin position="30"/>
        <end position="349"/>
    </location>
</feature>
<dbReference type="PANTHER" id="PTHR12304:SF46">
    <property type="entry name" value="INOSINE-ADENOSINE-GUANOSINE-NUCLEOSIDE HYDROLASE"/>
    <property type="match status" value="1"/>
</dbReference>
<dbReference type="SUPFAM" id="SSF53590">
    <property type="entry name" value="Nucleoside hydrolase"/>
    <property type="match status" value="1"/>
</dbReference>
<dbReference type="Gene3D" id="3.90.245.10">
    <property type="entry name" value="Ribonucleoside hydrolase-like"/>
    <property type="match status" value="1"/>
</dbReference>
<accession>A0ABW5G891</accession>